<dbReference type="Proteomes" id="UP000635565">
    <property type="component" value="Unassembled WGS sequence"/>
</dbReference>
<evidence type="ECO:0000313" key="4">
    <source>
        <dbReference type="Proteomes" id="UP000635565"/>
    </source>
</evidence>
<name>A0ABQ3VQL1_9CHLR</name>
<accession>A0ABQ3VQL1</accession>
<protein>
    <recommendedName>
        <fullName evidence="2">FtsK domain-containing protein</fullName>
    </recommendedName>
</protein>
<keyword evidence="1" id="KW-0547">Nucleotide-binding</keyword>
<feature type="domain" description="FtsK" evidence="2">
    <location>
        <begin position="121"/>
        <end position="321"/>
    </location>
</feature>
<dbReference type="Gene3D" id="3.40.50.300">
    <property type="entry name" value="P-loop containing nucleotide triphosphate hydrolases"/>
    <property type="match status" value="1"/>
</dbReference>
<organism evidence="3 4">
    <name type="scientific">Dictyobacter formicarum</name>
    <dbReference type="NCBI Taxonomy" id="2778368"/>
    <lineage>
        <taxon>Bacteria</taxon>
        <taxon>Bacillati</taxon>
        <taxon>Chloroflexota</taxon>
        <taxon>Ktedonobacteria</taxon>
        <taxon>Ktedonobacterales</taxon>
        <taxon>Dictyobacteraceae</taxon>
        <taxon>Dictyobacter</taxon>
    </lineage>
</organism>
<feature type="binding site" evidence="1">
    <location>
        <begin position="144"/>
        <end position="151"/>
    </location>
    <ligand>
        <name>ATP</name>
        <dbReference type="ChEBI" id="CHEBI:30616"/>
    </ligand>
</feature>
<dbReference type="PROSITE" id="PS50901">
    <property type="entry name" value="FTSK"/>
    <property type="match status" value="1"/>
</dbReference>
<sequence>MIPTPTIYKTPQTGVGRSRALFEAAIERIRVAYPQDLARKEGIYYWPDPLPTPTHQRPDPLVLFVQAESASSRTEVEQSQTYQAIIPMTRREVLERRNRERIKPSMQIPLGLIDKPEEQLVDTFLVDLHGTAGALTGGPLLIAGAQHSGKATALQTMLLWLTTRFLPERLRCAVIDPFGELDHFRELPHFNHPNGETLWTDGSSDEQLTRFINTITTDIQQRREKFPNQYWSTQTLSQLWSQGATIPQFLLIISNYQAFAERISAFTALKKLAQAVIEARMQGNYLVITSAETGTRCIPPEVMSKCSTKIGLALNEQQRSELFGRTSFAPETIPGRGLIMTPERKVHQIQLALPVAGKSGGLRDEYLKQELAQAVH</sequence>
<keyword evidence="1" id="KW-0067">ATP-binding</keyword>
<evidence type="ECO:0000259" key="2">
    <source>
        <dbReference type="PROSITE" id="PS50901"/>
    </source>
</evidence>
<gene>
    <name evidence="3" type="ORF">KSZ_60000</name>
</gene>
<evidence type="ECO:0000313" key="3">
    <source>
        <dbReference type="EMBL" id="GHO87994.1"/>
    </source>
</evidence>
<reference evidence="3 4" key="1">
    <citation type="journal article" date="2021" name="Int. J. Syst. Evol. Microbiol.">
        <title>Reticulibacter mediterranei gen. nov., sp. nov., within the new family Reticulibacteraceae fam. nov., and Ktedonospora formicarum gen. nov., sp. nov., Ktedonobacter robiniae sp. nov., Dictyobacter formicarum sp. nov. and Dictyobacter arantiisoli sp. nov., belonging to the class Ktedonobacteria.</title>
        <authorList>
            <person name="Yabe S."/>
            <person name="Zheng Y."/>
            <person name="Wang C.M."/>
            <person name="Sakai Y."/>
            <person name="Abe K."/>
            <person name="Yokota A."/>
            <person name="Donadio S."/>
            <person name="Cavaletti L."/>
            <person name="Monciardini P."/>
        </authorList>
    </citation>
    <scope>NUCLEOTIDE SEQUENCE [LARGE SCALE GENOMIC DNA]</scope>
    <source>
        <strain evidence="3 4">SOSP1-9</strain>
    </source>
</reference>
<proteinExistence type="predicted"/>
<dbReference type="InterPro" id="IPR002543">
    <property type="entry name" value="FtsK_dom"/>
</dbReference>
<comment type="caution">
    <text evidence="3">The sequence shown here is derived from an EMBL/GenBank/DDBJ whole genome shotgun (WGS) entry which is preliminary data.</text>
</comment>
<dbReference type="RefSeq" id="WP_201365519.1">
    <property type="nucleotide sequence ID" value="NZ_BNJJ01000020.1"/>
</dbReference>
<evidence type="ECO:0000256" key="1">
    <source>
        <dbReference type="PROSITE-ProRule" id="PRU00289"/>
    </source>
</evidence>
<keyword evidence="4" id="KW-1185">Reference proteome</keyword>
<dbReference type="EMBL" id="BNJJ01000020">
    <property type="protein sequence ID" value="GHO87994.1"/>
    <property type="molecule type" value="Genomic_DNA"/>
</dbReference>
<dbReference type="Pfam" id="PF01580">
    <property type="entry name" value="FtsK_SpoIIIE"/>
    <property type="match status" value="1"/>
</dbReference>
<dbReference type="InterPro" id="IPR027417">
    <property type="entry name" value="P-loop_NTPase"/>
</dbReference>